<dbReference type="PANTHER" id="PTHR31585:SF5">
    <property type="entry name" value="RNA-BINDING S4 DOMAIN-CONTAINING PROTEIN"/>
    <property type="match status" value="1"/>
</dbReference>
<feature type="transmembrane region" description="Helical" evidence="7">
    <location>
        <begin position="289"/>
        <end position="308"/>
    </location>
</feature>
<dbReference type="SUPFAM" id="SSF103473">
    <property type="entry name" value="MFS general substrate transporter"/>
    <property type="match status" value="1"/>
</dbReference>
<evidence type="ECO:0000256" key="6">
    <source>
        <dbReference type="ARBA" id="ARBA00023136"/>
    </source>
</evidence>
<keyword evidence="9" id="KW-1185">Reference proteome</keyword>
<comment type="similarity">
    <text evidence="2">Belongs to the major facilitator superfamily. Folate-biopterin transporter (TC 2.A.71) family.</text>
</comment>
<evidence type="ECO:0000256" key="7">
    <source>
        <dbReference type="SAM" id="Phobius"/>
    </source>
</evidence>
<feature type="transmembrane region" description="Helical" evidence="7">
    <location>
        <begin position="438"/>
        <end position="455"/>
    </location>
</feature>
<dbReference type="AlphaFoldDB" id="A0A8K1FLN8"/>
<comment type="caution">
    <text evidence="8">The sequence shown here is derived from an EMBL/GenBank/DDBJ whole genome shotgun (WGS) entry which is preliminary data.</text>
</comment>
<sequence>MKPFLPLSPVYKTNDLVLIDDDELDHYHNNNLLHDTSTRRTAASSFNLTASDRGYREDYRRHRSTRYTRKHSVHSDEFPTEELGAIRPGGVVDLFARDHIGLLLNWCIIGFFNGATQAIVYPLFLSYLNYEGYQSTAAIALLNMAWYFKFLFGFFSDCLPINRYRRKPYMYIGWAMLMVFMTVMSIMGTADPYMVNGIVVNPDADTQGPRFIIPLAIASFARLMVTVACEGMMIEYAHREGELIRGRTQCMTFIFRFIGETSGTMAVALGCNGPEYGGGFAHSIPLRSIFALLAMFAFAGIYITRYCVYEEQIPTSTQPVRNHLERVWSIVQQPTTWQLMIFGFLLKGVTGYEIIEFNKIYTEWLDASSLALNLTDTGIASGVLFVAILISRYWLNSNWRWMVVCSLILGLMVMIPVDMITVFDVWRHQAVYLIKGQIIGILDAFFQILRLMIIIEVTDPGYEATTYGLISTVYNLATPVVSMSKNVIATTFKHGDLKEDTMEVRWHVAYEFFAKYALRLVIVLLILPLVPRQKSHAKERRQAKSLNLTLPVLLCIFFACLFVTAITSSMLSLFPSTACLRFAGGKGCS</sequence>
<keyword evidence="4 7" id="KW-0812">Transmembrane</keyword>
<feature type="transmembrane region" description="Helical" evidence="7">
    <location>
        <begin position="168"/>
        <end position="190"/>
    </location>
</feature>
<organism evidence="8 9">
    <name type="scientific">Pythium oligandrum</name>
    <name type="common">Mycoparasitic fungus</name>
    <dbReference type="NCBI Taxonomy" id="41045"/>
    <lineage>
        <taxon>Eukaryota</taxon>
        <taxon>Sar</taxon>
        <taxon>Stramenopiles</taxon>
        <taxon>Oomycota</taxon>
        <taxon>Peronosporomycetes</taxon>
        <taxon>Pythiales</taxon>
        <taxon>Pythiaceae</taxon>
        <taxon>Pythium</taxon>
    </lineage>
</organism>
<evidence type="ECO:0000256" key="4">
    <source>
        <dbReference type="ARBA" id="ARBA00022692"/>
    </source>
</evidence>
<evidence type="ECO:0000256" key="2">
    <source>
        <dbReference type="ARBA" id="ARBA00007015"/>
    </source>
</evidence>
<feature type="transmembrane region" description="Helical" evidence="7">
    <location>
        <begin position="136"/>
        <end position="156"/>
    </location>
</feature>
<evidence type="ECO:0000256" key="1">
    <source>
        <dbReference type="ARBA" id="ARBA00004141"/>
    </source>
</evidence>
<proteinExistence type="inferred from homology"/>
<feature type="transmembrane region" description="Helical" evidence="7">
    <location>
        <begin position="378"/>
        <end position="395"/>
    </location>
</feature>
<dbReference type="Pfam" id="PF03092">
    <property type="entry name" value="BT1"/>
    <property type="match status" value="1"/>
</dbReference>
<feature type="transmembrane region" description="Helical" evidence="7">
    <location>
        <begin position="401"/>
        <end position="426"/>
    </location>
</feature>
<dbReference type="InterPro" id="IPR039309">
    <property type="entry name" value="BT1"/>
</dbReference>
<evidence type="ECO:0000313" key="8">
    <source>
        <dbReference type="EMBL" id="TMW65444.1"/>
    </source>
</evidence>
<keyword evidence="5 7" id="KW-1133">Transmembrane helix</keyword>
<reference evidence="8" key="1">
    <citation type="submission" date="2019-03" db="EMBL/GenBank/DDBJ databases">
        <title>Long read genome sequence of the mycoparasitic Pythium oligandrum ATCC 38472 isolated from sugarbeet rhizosphere.</title>
        <authorList>
            <person name="Gaulin E."/>
        </authorList>
    </citation>
    <scope>NUCLEOTIDE SEQUENCE</scope>
    <source>
        <strain evidence="8">ATCC 38472_TT</strain>
    </source>
</reference>
<keyword evidence="6 7" id="KW-0472">Membrane</keyword>
<feature type="transmembrane region" description="Helical" evidence="7">
    <location>
        <begin position="103"/>
        <end position="124"/>
    </location>
</feature>
<name>A0A8K1FLN8_PYTOL</name>
<dbReference type="Proteomes" id="UP000794436">
    <property type="component" value="Unassembled WGS sequence"/>
</dbReference>
<evidence type="ECO:0000256" key="5">
    <source>
        <dbReference type="ARBA" id="ARBA00022989"/>
    </source>
</evidence>
<gene>
    <name evidence="8" type="ORF">Poli38472_008086</name>
</gene>
<evidence type="ECO:0008006" key="10">
    <source>
        <dbReference type="Google" id="ProtNLM"/>
    </source>
</evidence>
<dbReference type="EMBL" id="SPLM01000037">
    <property type="protein sequence ID" value="TMW65444.1"/>
    <property type="molecule type" value="Genomic_DNA"/>
</dbReference>
<evidence type="ECO:0000256" key="3">
    <source>
        <dbReference type="ARBA" id="ARBA00022448"/>
    </source>
</evidence>
<dbReference type="GO" id="GO:0016020">
    <property type="term" value="C:membrane"/>
    <property type="evidence" value="ECO:0007669"/>
    <property type="project" value="UniProtKB-SubCell"/>
</dbReference>
<keyword evidence="3" id="KW-0813">Transport</keyword>
<feature type="transmembrane region" description="Helical" evidence="7">
    <location>
        <begin position="550"/>
        <end position="574"/>
    </location>
</feature>
<feature type="transmembrane region" description="Helical" evidence="7">
    <location>
        <begin position="210"/>
        <end position="229"/>
    </location>
</feature>
<dbReference type="PANTHER" id="PTHR31585">
    <property type="entry name" value="FOLATE-BIOPTERIN TRANSPORTER 1, CHLOROPLASTIC"/>
    <property type="match status" value="1"/>
</dbReference>
<feature type="transmembrane region" description="Helical" evidence="7">
    <location>
        <begin position="512"/>
        <end position="530"/>
    </location>
</feature>
<feature type="transmembrane region" description="Helical" evidence="7">
    <location>
        <begin position="250"/>
        <end position="269"/>
    </location>
</feature>
<evidence type="ECO:0000313" key="9">
    <source>
        <dbReference type="Proteomes" id="UP000794436"/>
    </source>
</evidence>
<accession>A0A8K1FLN8</accession>
<dbReference type="Gene3D" id="1.20.1250.20">
    <property type="entry name" value="MFS general substrate transporter like domains"/>
    <property type="match status" value="1"/>
</dbReference>
<protein>
    <recommendedName>
        <fullName evidence="10">Transmembrane protein</fullName>
    </recommendedName>
</protein>
<dbReference type="OrthoDB" id="163346at2759"/>
<dbReference type="InterPro" id="IPR036259">
    <property type="entry name" value="MFS_trans_sf"/>
</dbReference>
<comment type="subcellular location">
    <subcellularLocation>
        <location evidence="1">Membrane</location>
        <topology evidence="1">Multi-pass membrane protein</topology>
    </subcellularLocation>
</comment>